<name>A0A0E3LDJ7_9EURY</name>
<protein>
    <recommendedName>
        <fullName evidence="4">Tetratricopeptide repeat protein</fullName>
    </recommendedName>
</protein>
<sequence>MSDLVSIALAEFIGKYNREQKDAASKKSMHIVSDVIEAGIALVEAGRYEEAKECFAKAKELEGSDSKNSKSDEDYPREYILE</sequence>
<dbReference type="EMBL" id="CP009508">
    <property type="protein sequence ID" value="AKB37391.1"/>
    <property type="molecule type" value="Genomic_DNA"/>
</dbReference>
<evidence type="ECO:0000313" key="2">
    <source>
        <dbReference type="EMBL" id="AKB37391.1"/>
    </source>
</evidence>
<evidence type="ECO:0000313" key="3">
    <source>
        <dbReference type="Proteomes" id="UP000033123"/>
    </source>
</evidence>
<dbReference type="KEGG" id="msj:MSSAC_2801"/>
<dbReference type="InterPro" id="IPR011990">
    <property type="entry name" value="TPR-like_helical_dom_sf"/>
</dbReference>
<dbReference type="HOGENOM" id="CLU_2550328_0_0_2"/>
<evidence type="ECO:0000256" key="1">
    <source>
        <dbReference type="SAM" id="MobiDB-lite"/>
    </source>
</evidence>
<dbReference type="Proteomes" id="UP000033123">
    <property type="component" value="Chromosome"/>
</dbReference>
<dbReference type="STRING" id="1434118.MSSAC_2801"/>
<evidence type="ECO:0008006" key="4">
    <source>
        <dbReference type="Google" id="ProtNLM"/>
    </source>
</evidence>
<dbReference type="PATRIC" id="fig|1434118.4.peg.3638"/>
<dbReference type="Gene3D" id="1.25.40.10">
    <property type="entry name" value="Tetratricopeptide repeat domain"/>
    <property type="match status" value="1"/>
</dbReference>
<gene>
    <name evidence="2" type="ORF">MSSAC_2801</name>
</gene>
<proteinExistence type="predicted"/>
<accession>A0A0E3LDJ7</accession>
<organism evidence="2 3">
    <name type="scientific">Methanosarcina siciliae C2J</name>
    <dbReference type="NCBI Taxonomy" id="1434118"/>
    <lineage>
        <taxon>Archaea</taxon>
        <taxon>Methanobacteriati</taxon>
        <taxon>Methanobacteriota</taxon>
        <taxon>Stenosarchaea group</taxon>
        <taxon>Methanomicrobia</taxon>
        <taxon>Methanosarcinales</taxon>
        <taxon>Methanosarcinaceae</taxon>
        <taxon>Methanosarcina</taxon>
    </lineage>
</organism>
<dbReference type="AlphaFoldDB" id="A0A0E3LDJ7"/>
<feature type="region of interest" description="Disordered" evidence="1">
    <location>
        <begin position="62"/>
        <end position="82"/>
    </location>
</feature>
<reference evidence="2 3" key="1">
    <citation type="submission" date="2014-07" db="EMBL/GenBank/DDBJ databases">
        <title>Methanogenic archaea and the global carbon cycle.</title>
        <authorList>
            <person name="Henriksen J.R."/>
            <person name="Luke J."/>
            <person name="Reinhart S."/>
            <person name="Benedict M.N."/>
            <person name="Youngblut N.D."/>
            <person name="Metcalf M.E."/>
            <person name="Whitaker R.J."/>
            <person name="Metcalf W.W."/>
        </authorList>
    </citation>
    <scope>NUCLEOTIDE SEQUENCE [LARGE SCALE GENOMIC DNA]</scope>
    <source>
        <strain evidence="2 3">C2J</strain>
    </source>
</reference>